<feature type="region of interest" description="Disordered" evidence="1">
    <location>
        <begin position="1"/>
        <end position="25"/>
    </location>
</feature>
<dbReference type="Proteomes" id="UP000466931">
    <property type="component" value="Chromosome"/>
</dbReference>
<keyword evidence="3" id="KW-1185">Reference proteome</keyword>
<dbReference type="AlphaFoldDB" id="A0A7I7XZA9"/>
<reference evidence="2" key="1">
    <citation type="journal article" date="2019" name="Emerg. Microbes Infect.">
        <title>Comprehensive subspecies identification of 175 nontuberculous mycobacteria species based on 7547 genomic profiles.</title>
        <authorList>
            <person name="Matsumoto Y."/>
            <person name="Kinjo T."/>
            <person name="Motooka D."/>
            <person name="Nabeya D."/>
            <person name="Jung N."/>
            <person name="Uechi K."/>
            <person name="Horii T."/>
            <person name="Iida T."/>
            <person name="Fujita J."/>
            <person name="Nakamura S."/>
        </authorList>
    </citation>
    <scope>NUCLEOTIDE SEQUENCE [LARGE SCALE GENOMIC DNA]</scope>
    <source>
        <strain evidence="2">JCM 13671</strain>
    </source>
</reference>
<name>A0A7I7XZA9_9MYCO</name>
<organism evidence="2 3">
    <name type="scientific">Mycolicibacterium confluentis</name>
    <dbReference type="NCBI Taxonomy" id="28047"/>
    <lineage>
        <taxon>Bacteria</taxon>
        <taxon>Bacillati</taxon>
        <taxon>Actinomycetota</taxon>
        <taxon>Actinomycetes</taxon>
        <taxon>Mycobacteriales</taxon>
        <taxon>Mycobacteriaceae</taxon>
        <taxon>Mycolicibacterium</taxon>
    </lineage>
</organism>
<sequence length="113" mass="12034">MLTGPQRGEAGPFGGPGHGIDHGALGTRVDAKRMQSYLHPAIMAGKIMGMSLDPVAVLQRWEQSGAHWRVLHRGAGSVTVALVTCDGGEEVDRLTSGDAALLEFLRERDSDLD</sequence>
<gene>
    <name evidence="2" type="ORF">MCNF_32420</name>
</gene>
<reference evidence="2" key="2">
    <citation type="submission" date="2020-02" db="EMBL/GenBank/DDBJ databases">
        <authorList>
            <person name="Matsumoto Y."/>
            <person name="Motooka D."/>
            <person name="Nakamura S."/>
        </authorList>
    </citation>
    <scope>NUCLEOTIDE SEQUENCE</scope>
    <source>
        <strain evidence="2">JCM 13671</strain>
    </source>
</reference>
<evidence type="ECO:0000256" key="1">
    <source>
        <dbReference type="SAM" id="MobiDB-lite"/>
    </source>
</evidence>
<accession>A0A7I7XZA9</accession>
<protein>
    <submittedName>
        <fullName evidence="2">Uncharacterized protein</fullName>
    </submittedName>
</protein>
<dbReference type="EMBL" id="AP022612">
    <property type="protein sequence ID" value="BBZ34637.1"/>
    <property type="molecule type" value="Genomic_DNA"/>
</dbReference>
<evidence type="ECO:0000313" key="2">
    <source>
        <dbReference type="EMBL" id="BBZ34637.1"/>
    </source>
</evidence>
<evidence type="ECO:0000313" key="3">
    <source>
        <dbReference type="Proteomes" id="UP000466931"/>
    </source>
</evidence>
<proteinExistence type="predicted"/>